<dbReference type="Pfam" id="PF13531">
    <property type="entry name" value="SBP_bac_11"/>
    <property type="match status" value="1"/>
</dbReference>
<organism evidence="4 5">
    <name type="scientific">Shewanella piezotolerans (strain WP3 / JCM 13877)</name>
    <dbReference type="NCBI Taxonomy" id="225849"/>
    <lineage>
        <taxon>Bacteria</taxon>
        <taxon>Pseudomonadati</taxon>
        <taxon>Pseudomonadota</taxon>
        <taxon>Gammaproteobacteria</taxon>
        <taxon>Alteromonadales</taxon>
        <taxon>Shewanellaceae</taxon>
        <taxon>Shewanella</taxon>
    </lineage>
</organism>
<dbReference type="GO" id="GO:0015689">
    <property type="term" value="P:molybdate ion transport"/>
    <property type="evidence" value="ECO:0007669"/>
    <property type="project" value="InterPro"/>
</dbReference>
<evidence type="ECO:0000256" key="2">
    <source>
        <dbReference type="ARBA" id="ARBA00022723"/>
    </source>
</evidence>
<evidence type="ECO:0000313" key="5">
    <source>
        <dbReference type="Proteomes" id="UP000000753"/>
    </source>
</evidence>
<proteinExistence type="inferred from homology"/>
<dbReference type="HOGENOM" id="CLU_083611_0_0_6"/>
<dbReference type="NCBIfam" id="NF002917">
    <property type="entry name" value="PRK03537.1-3"/>
    <property type="match status" value="1"/>
</dbReference>
<protein>
    <submittedName>
        <fullName evidence="4">Molybdenum ABC transporter, periplasmic molybdenum-binding protein, putative</fullName>
    </submittedName>
</protein>
<dbReference type="Proteomes" id="UP000000753">
    <property type="component" value="Chromosome"/>
</dbReference>
<name>B8CIL3_SHEPW</name>
<accession>B8CIL3</accession>
<keyword evidence="2" id="KW-0479">Metal-binding</keyword>
<dbReference type="PANTHER" id="PTHR30632">
    <property type="entry name" value="MOLYBDATE-BINDING PERIPLASMIC PROTEIN"/>
    <property type="match status" value="1"/>
</dbReference>
<dbReference type="STRING" id="225849.swp_0671"/>
<reference evidence="4 5" key="1">
    <citation type="journal article" date="2008" name="PLoS ONE">
        <title>Environmental adaptation: genomic analysis of the piezotolerant and psychrotolerant deep-sea iron reducing bacterium Shewanella piezotolerans WP3.</title>
        <authorList>
            <person name="Wang F."/>
            <person name="Wang J."/>
            <person name="Jian H."/>
            <person name="Zhang B."/>
            <person name="Li S."/>
            <person name="Wang F."/>
            <person name="Zeng X."/>
            <person name="Gao L."/>
            <person name="Bartlett D.H."/>
            <person name="Yu J."/>
            <person name="Hu S."/>
            <person name="Xiao X."/>
        </authorList>
    </citation>
    <scope>NUCLEOTIDE SEQUENCE [LARGE SCALE GENOMIC DNA]</scope>
    <source>
        <strain evidence="5">WP3 / JCM 13877</strain>
    </source>
</reference>
<dbReference type="Gene3D" id="3.40.190.10">
    <property type="entry name" value="Periplasmic binding protein-like II"/>
    <property type="match status" value="2"/>
</dbReference>
<dbReference type="InterPro" id="IPR050682">
    <property type="entry name" value="ModA/WtpA"/>
</dbReference>
<gene>
    <name evidence="4" type="ordered locus">swp_0671</name>
</gene>
<dbReference type="SUPFAM" id="SSF53850">
    <property type="entry name" value="Periplasmic binding protein-like II"/>
    <property type="match status" value="1"/>
</dbReference>
<dbReference type="EMBL" id="CP000472">
    <property type="protein sequence ID" value="ACJ27489.1"/>
    <property type="molecule type" value="Genomic_DNA"/>
</dbReference>
<evidence type="ECO:0000256" key="1">
    <source>
        <dbReference type="ARBA" id="ARBA00009175"/>
    </source>
</evidence>
<sequence>MFIIASKLLMESNMKKWSAATLLIFPLTVTAAPIEMRAAGSLKNAMTDIVTAYQLESGQAVNSDFAPSGLLRKRIEAGEVVDVLASANIKHPQTLKRNELAESVVMFAQNQMCAIAQADVDLNSENLLQKMLSSDIRLGTSTPKADPSGDYAWKVFAKADGLSAGAQVRLQTKALQLTGGESSKKAPMGRNTYGWVMENNRADIFLTYCTNAVLAQKEVPNLKVVQLPNELAVGANYGLVVLKAAKPDAWKLAMFVLSEKGQSILADYGFSAPLKL</sequence>
<evidence type="ECO:0000256" key="3">
    <source>
        <dbReference type="ARBA" id="ARBA00022729"/>
    </source>
</evidence>
<dbReference type="PANTHER" id="PTHR30632:SF0">
    <property type="entry name" value="SULFATE-BINDING PROTEIN"/>
    <property type="match status" value="1"/>
</dbReference>
<keyword evidence="3" id="KW-0732">Signal</keyword>
<comment type="similarity">
    <text evidence="1">Belongs to the bacterial solute-binding protein ModA family.</text>
</comment>
<dbReference type="KEGG" id="swp:swp_0671"/>
<dbReference type="AlphaFoldDB" id="B8CIL3"/>
<keyword evidence="5" id="KW-1185">Reference proteome</keyword>
<dbReference type="NCBIfam" id="TIGR01256">
    <property type="entry name" value="modA"/>
    <property type="match status" value="1"/>
</dbReference>
<evidence type="ECO:0000313" key="4">
    <source>
        <dbReference type="EMBL" id="ACJ27489.1"/>
    </source>
</evidence>
<dbReference type="InterPro" id="IPR005950">
    <property type="entry name" value="ModA"/>
</dbReference>
<dbReference type="GO" id="GO:0030973">
    <property type="term" value="F:molybdate ion binding"/>
    <property type="evidence" value="ECO:0007669"/>
    <property type="project" value="TreeGrafter"/>
</dbReference>
<dbReference type="GO" id="GO:0046872">
    <property type="term" value="F:metal ion binding"/>
    <property type="evidence" value="ECO:0007669"/>
    <property type="project" value="UniProtKB-KW"/>
</dbReference>
<dbReference type="eggNOG" id="COG0725">
    <property type="taxonomic scope" value="Bacteria"/>
</dbReference>